<dbReference type="KEGG" id="ccro:CMC5_043700"/>
<protein>
    <submittedName>
        <fullName evidence="1">Uncharacterized protein</fullName>
    </submittedName>
</protein>
<dbReference type="STRING" id="52.CMC5_043700"/>
<dbReference type="Proteomes" id="UP000067626">
    <property type="component" value="Chromosome"/>
</dbReference>
<keyword evidence="2" id="KW-1185">Reference proteome</keyword>
<sequence>MSEDVLWFSSGLPANDAGETDGSGPDGISAEPSRFFLSVDDGHVIGCSEVRGFHDAVTAAENPGISLPARLVLRGLDQSALSWIDAWAEDCERVRRTISIRRLLDDREITMVVTLASYGSGVDPELWIESLTAGPAGGIPALLRSGVHPRALVDAALGLAGHPRLEDDAGWLIQG</sequence>
<proteinExistence type="predicted"/>
<dbReference type="RefSeq" id="WP_050432181.1">
    <property type="nucleotide sequence ID" value="NZ_CP012159.1"/>
</dbReference>
<organism evidence="1 2">
    <name type="scientific">Chondromyces crocatus</name>
    <dbReference type="NCBI Taxonomy" id="52"/>
    <lineage>
        <taxon>Bacteria</taxon>
        <taxon>Pseudomonadati</taxon>
        <taxon>Myxococcota</taxon>
        <taxon>Polyangia</taxon>
        <taxon>Polyangiales</taxon>
        <taxon>Polyangiaceae</taxon>
        <taxon>Chondromyces</taxon>
    </lineage>
</organism>
<reference evidence="1 2" key="1">
    <citation type="submission" date="2015-07" db="EMBL/GenBank/DDBJ databases">
        <title>Genome analysis of myxobacterium Chondromyces crocatus Cm c5 reveals a high potential for natural compound synthesis and the genetic basis for the loss of fruiting body formation.</title>
        <authorList>
            <person name="Zaburannyi N."/>
            <person name="Bunk B."/>
            <person name="Maier J."/>
            <person name="Overmann J."/>
            <person name="Mueller R."/>
        </authorList>
    </citation>
    <scope>NUCLEOTIDE SEQUENCE [LARGE SCALE GENOMIC DNA]</scope>
    <source>
        <strain evidence="1 2">Cm c5</strain>
    </source>
</reference>
<evidence type="ECO:0000313" key="2">
    <source>
        <dbReference type="Proteomes" id="UP000067626"/>
    </source>
</evidence>
<gene>
    <name evidence="1" type="ORF">CMC5_043700</name>
</gene>
<dbReference type="EMBL" id="CP012159">
    <property type="protein sequence ID" value="AKT40217.1"/>
    <property type="molecule type" value="Genomic_DNA"/>
</dbReference>
<dbReference type="OrthoDB" id="5519159at2"/>
<evidence type="ECO:0000313" key="1">
    <source>
        <dbReference type="EMBL" id="AKT40217.1"/>
    </source>
</evidence>
<accession>A0A0K1EHR0</accession>
<dbReference type="AlphaFoldDB" id="A0A0K1EHR0"/>
<name>A0A0K1EHR0_CHOCO</name>